<dbReference type="InterPro" id="IPR000073">
    <property type="entry name" value="AB_hydrolase_1"/>
</dbReference>
<keyword evidence="1" id="KW-0732">Signal</keyword>
<dbReference type="InterPro" id="IPR050266">
    <property type="entry name" value="AB_hydrolase_sf"/>
</dbReference>
<evidence type="ECO:0000256" key="1">
    <source>
        <dbReference type="SAM" id="SignalP"/>
    </source>
</evidence>
<keyword evidence="4" id="KW-1185">Reference proteome</keyword>
<dbReference type="SUPFAM" id="SSF53474">
    <property type="entry name" value="alpha/beta-Hydrolases"/>
    <property type="match status" value="1"/>
</dbReference>
<evidence type="ECO:0000313" key="3">
    <source>
        <dbReference type="EMBL" id="MDH6503824.1"/>
    </source>
</evidence>
<dbReference type="PANTHER" id="PTHR43798:SF33">
    <property type="entry name" value="HYDROLASE, PUTATIVE (AFU_ORTHOLOGUE AFUA_2G14860)-RELATED"/>
    <property type="match status" value="1"/>
</dbReference>
<proteinExistence type="predicted"/>
<dbReference type="RefSeq" id="WP_280756699.1">
    <property type="nucleotide sequence ID" value="NZ_JARXXW010000004.1"/>
</dbReference>
<dbReference type="AlphaFoldDB" id="A0AA43M9L1"/>
<sequence>MKLKKNWILILLALSCTCAMAQKSNIKSAESWVQNGEVRIYIWEKYTGSPKNKPVIILAHGSATAGKESFDLQVPGRPDFSVMDALAKQGFDVFALDVRGFGRSTHPTEHFTTEDAASDLNAVVDYVMRERNVPKVRLLAWSYGTQYAGLFVMAHPDKVDRYISNAQMGIDSVDIAKRRPNLKMYQEKVYIQIPEQGWHGRFYSLTPNENNYPDVVDAFAKAAASIEKNTPTSPQLDLVTKLPMLDASKIVVPTMIIHGQYDDVADTKQLLPFFEQLPNPNKRYVIVPDAGHMMMLQKGHTIFQQAITDYFSEQF</sequence>
<dbReference type="PANTHER" id="PTHR43798">
    <property type="entry name" value="MONOACYLGLYCEROL LIPASE"/>
    <property type="match status" value="1"/>
</dbReference>
<protein>
    <submittedName>
        <fullName evidence="3">Pimeloyl-ACP methyl ester carboxylesterase</fullName>
    </submittedName>
</protein>
<dbReference type="Proteomes" id="UP001161160">
    <property type="component" value="Unassembled WGS sequence"/>
</dbReference>
<feature type="chain" id="PRO_5041221251" evidence="1">
    <location>
        <begin position="22"/>
        <end position="315"/>
    </location>
</feature>
<dbReference type="InterPro" id="IPR029058">
    <property type="entry name" value="AB_hydrolase_fold"/>
</dbReference>
<comment type="caution">
    <text evidence="3">The sequence shown here is derived from an EMBL/GenBank/DDBJ whole genome shotgun (WGS) entry which is preliminary data.</text>
</comment>
<accession>A0AA43M9L1</accession>
<dbReference type="GO" id="GO:0016020">
    <property type="term" value="C:membrane"/>
    <property type="evidence" value="ECO:0007669"/>
    <property type="project" value="TreeGrafter"/>
</dbReference>
<dbReference type="Pfam" id="PF00561">
    <property type="entry name" value="Abhydrolase_1"/>
    <property type="match status" value="1"/>
</dbReference>
<dbReference type="EMBL" id="JARXYA010000005">
    <property type="protein sequence ID" value="MDH6503824.1"/>
    <property type="molecule type" value="Genomic_DNA"/>
</dbReference>
<feature type="domain" description="AB hydrolase-1" evidence="2">
    <location>
        <begin position="54"/>
        <end position="298"/>
    </location>
</feature>
<gene>
    <name evidence="3" type="ORF">M2127_001128</name>
</gene>
<dbReference type="Gene3D" id="3.40.50.1820">
    <property type="entry name" value="alpha/beta hydrolase"/>
    <property type="match status" value="1"/>
</dbReference>
<organism evidence="3 4">
    <name type="scientific">Polynucleobacter sphagniphilus</name>
    <dbReference type="NCBI Taxonomy" id="1743169"/>
    <lineage>
        <taxon>Bacteria</taxon>
        <taxon>Pseudomonadati</taxon>
        <taxon>Pseudomonadota</taxon>
        <taxon>Betaproteobacteria</taxon>
        <taxon>Burkholderiales</taxon>
        <taxon>Burkholderiaceae</taxon>
        <taxon>Polynucleobacter</taxon>
    </lineage>
</organism>
<dbReference type="PROSITE" id="PS51257">
    <property type="entry name" value="PROKAR_LIPOPROTEIN"/>
    <property type="match status" value="1"/>
</dbReference>
<feature type="signal peptide" evidence="1">
    <location>
        <begin position="1"/>
        <end position="21"/>
    </location>
</feature>
<name>A0AA43M9L1_9BURK</name>
<evidence type="ECO:0000313" key="4">
    <source>
        <dbReference type="Proteomes" id="UP001161160"/>
    </source>
</evidence>
<evidence type="ECO:0000259" key="2">
    <source>
        <dbReference type="Pfam" id="PF00561"/>
    </source>
</evidence>
<reference evidence="3" key="1">
    <citation type="submission" date="2023-04" db="EMBL/GenBank/DDBJ databases">
        <title>Genome Encyclopedia of Bacteria and Archaea VI: Functional Genomics of Type Strains.</title>
        <authorList>
            <person name="Whitman W."/>
        </authorList>
    </citation>
    <scope>NUCLEOTIDE SEQUENCE</scope>
    <source>
        <strain evidence="3">Enz.4-51</strain>
    </source>
</reference>